<accession>A0A6I0EVL9</accession>
<evidence type="ECO:0000313" key="2">
    <source>
        <dbReference type="EMBL" id="KAB2951968.1"/>
    </source>
</evidence>
<dbReference type="PANTHER" id="PTHR43852">
    <property type="entry name" value="NUCLEOTIDYLTRANSFERASE"/>
    <property type="match status" value="1"/>
</dbReference>
<dbReference type="InterPro" id="IPR052930">
    <property type="entry name" value="TA_antitoxin_MntA"/>
</dbReference>
<keyword evidence="3" id="KW-1185">Reference proteome</keyword>
<evidence type="ECO:0000313" key="3">
    <source>
        <dbReference type="Proteomes" id="UP000468766"/>
    </source>
</evidence>
<dbReference type="SUPFAM" id="SSF81301">
    <property type="entry name" value="Nucleotidyltransferase"/>
    <property type="match status" value="1"/>
</dbReference>
<dbReference type="PANTHER" id="PTHR43852:SF3">
    <property type="entry name" value="NUCLEOTIDYLTRANSFERASE"/>
    <property type="match status" value="1"/>
</dbReference>
<dbReference type="GO" id="GO:0016740">
    <property type="term" value="F:transferase activity"/>
    <property type="evidence" value="ECO:0007669"/>
    <property type="project" value="UniProtKB-KW"/>
</dbReference>
<protein>
    <submittedName>
        <fullName evidence="2">Nucleotidyltransferase domain-containing protein</fullName>
    </submittedName>
</protein>
<dbReference type="Gene3D" id="3.30.460.10">
    <property type="entry name" value="Beta Polymerase, domain 2"/>
    <property type="match status" value="1"/>
</dbReference>
<keyword evidence="2" id="KW-0808">Transferase</keyword>
<dbReference type="InterPro" id="IPR043519">
    <property type="entry name" value="NT_sf"/>
</dbReference>
<reference evidence="2 3" key="1">
    <citation type="submission" date="2019-10" db="EMBL/GenBank/DDBJ databases">
        <title>Whole-genome sequence of the extremophile Heliorestis acidaminivorans DSM 24790.</title>
        <authorList>
            <person name="Kyndt J.A."/>
            <person name="Meyer T.E."/>
        </authorList>
    </citation>
    <scope>NUCLEOTIDE SEQUENCE [LARGE SCALE GENOMIC DNA]</scope>
    <source>
        <strain evidence="2 3">DSM 24790</strain>
    </source>
</reference>
<dbReference type="Proteomes" id="UP000468766">
    <property type="component" value="Unassembled WGS sequence"/>
</dbReference>
<feature type="domain" description="Polymerase beta nucleotidyltransferase" evidence="1">
    <location>
        <begin position="11"/>
        <end position="95"/>
    </location>
</feature>
<name>A0A6I0EVL9_9FIRM</name>
<dbReference type="RefSeq" id="WP_151620667.1">
    <property type="nucleotide sequence ID" value="NZ_WBXO01000008.1"/>
</dbReference>
<dbReference type="AlphaFoldDB" id="A0A6I0EVL9"/>
<evidence type="ECO:0000259" key="1">
    <source>
        <dbReference type="Pfam" id="PF18765"/>
    </source>
</evidence>
<sequence length="98" mass="11316">MIKLSEEELRTVKNILKTYASNLEILVFGSRVTGKTHEHSDLDIALKGKDKLDLLLLANLKDDFQDSDLSFRVDIVDYHRISPEFQKVILKKYVLLNV</sequence>
<comment type="caution">
    <text evidence="2">The sequence shown here is derived from an EMBL/GenBank/DDBJ whole genome shotgun (WGS) entry which is preliminary data.</text>
</comment>
<dbReference type="CDD" id="cd05403">
    <property type="entry name" value="NT_KNTase_like"/>
    <property type="match status" value="1"/>
</dbReference>
<gene>
    <name evidence="2" type="ORF">F9B85_10445</name>
</gene>
<organism evidence="2 3">
    <name type="scientific">Heliorestis acidaminivorans</name>
    <dbReference type="NCBI Taxonomy" id="553427"/>
    <lineage>
        <taxon>Bacteria</taxon>
        <taxon>Bacillati</taxon>
        <taxon>Bacillota</taxon>
        <taxon>Clostridia</taxon>
        <taxon>Eubacteriales</taxon>
        <taxon>Heliobacteriaceae</taxon>
        <taxon>Heliorestis</taxon>
    </lineage>
</organism>
<dbReference type="EMBL" id="WBXO01000008">
    <property type="protein sequence ID" value="KAB2951968.1"/>
    <property type="molecule type" value="Genomic_DNA"/>
</dbReference>
<dbReference type="InterPro" id="IPR041633">
    <property type="entry name" value="Polbeta"/>
</dbReference>
<proteinExistence type="predicted"/>
<dbReference type="OrthoDB" id="9808659at2"/>
<dbReference type="Pfam" id="PF18765">
    <property type="entry name" value="Polbeta"/>
    <property type="match status" value="1"/>
</dbReference>